<feature type="transmembrane region" description="Helical" evidence="5">
    <location>
        <begin position="43"/>
        <end position="64"/>
    </location>
</feature>
<comment type="subcellular location">
    <subcellularLocation>
        <location evidence="1">Membrane</location>
        <topology evidence="1">Multi-pass membrane protein</topology>
    </subcellularLocation>
</comment>
<proteinExistence type="predicted"/>
<evidence type="ECO:0000256" key="5">
    <source>
        <dbReference type="SAM" id="Phobius"/>
    </source>
</evidence>
<accession>F0XGR5</accession>
<evidence type="ECO:0000313" key="8">
    <source>
        <dbReference type="Proteomes" id="UP000007796"/>
    </source>
</evidence>
<keyword evidence="2 5" id="KW-0812">Transmembrane</keyword>
<keyword evidence="4 5" id="KW-0472">Membrane</keyword>
<organism evidence="8">
    <name type="scientific">Grosmannia clavigera (strain kw1407 / UAMH 11150)</name>
    <name type="common">Blue stain fungus</name>
    <name type="synonym">Graphiocladiella clavigera</name>
    <dbReference type="NCBI Taxonomy" id="655863"/>
    <lineage>
        <taxon>Eukaryota</taxon>
        <taxon>Fungi</taxon>
        <taxon>Dikarya</taxon>
        <taxon>Ascomycota</taxon>
        <taxon>Pezizomycotina</taxon>
        <taxon>Sordariomycetes</taxon>
        <taxon>Sordariomycetidae</taxon>
        <taxon>Ophiostomatales</taxon>
        <taxon>Ophiostomataceae</taxon>
        <taxon>Leptographium</taxon>
    </lineage>
</organism>
<gene>
    <name evidence="7" type="ORF">CMQ_3077</name>
</gene>
<evidence type="ECO:0000313" key="7">
    <source>
        <dbReference type="EMBL" id="EFX03148.1"/>
    </source>
</evidence>
<dbReference type="HOGENOM" id="CLU_079951_2_0_1"/>
<dbReference type="PANTHER" id="PTHR39608">
    <property type="entry name" value="INTEGRAL MEMBRANE PROTEIN (AFU_ORTHOLOGUE AFUA_5G08640)"/>
    <property type="match status" value="1"/>
</dbReference>
<dbReference type="GeneID" id="25976137"/>
<sequence>MLLADLLSMALRLAELAFAAIVAGLSGSYLHSMRGTSSWHLRRFIYAEVVAGLSILLSIVWLFPFAGSFIHWPVDIVLAATWFTVFGLLVNWLHGSCGSVFDWHGIALRGSAACPKWKADIAFSFLSAICWLVSGLLGIYRVHRRRSAPAEAQQRRGRWYRARV</sequence>
<dbReference type="AlphaFoldDB" id="F0XGR5"/>
<dbReference type="PANTHER" id="PTHR39608:SF1">
    <property type="entry name" value="INTEGRAL MEMBRANE PROTEIN (AFU_ORTHOLOGUE AFUA_5G08640)"/>
    <property type="match status" value="1"/>
</dbReference>
<evidence type="ECO:0000256" key="1">
    <source>
        <dbReference type="ARBA" id="ARBA00004141"/>
    </source>
</evidence>
<reference evidence="7 8" key="1">
    <citation type="journal article" date="2011" name="Proc. Natl. Acad. Sci. U.S.A.">
        <title>Genome and transcriptome analyses of the mountain pine beetle-fungal symbiont Grosmannia clavigera, a lodgepole pine pathogen.</title>
        <authorList>
            <person name="DiGuistini S."/>
            <person name="Wang Y."/>
            <person name="Liao N.Y."/>
            <person name="Taylor G."/>
            <person name="Tanguay P."/>
            <person name="Feau N."/>
            <person name="Henrissat B."/>
            <person name="Chan S.K."/>
            <person name="Hesse-Orce U."/>
            <person name="Alamouti S.M."/>
            <person name="Tsui C.K.M."/>
            <person name="Docking R.T."/>
            <person name="Levasseur A."/>
            <person name="Haridas S."/>
            <person name="Robertson G."/>
            <person name="Birol I."/>
            <person name="Holt R.A."/>
            <person name="Marra M.A."/>
            <person name="Hamelin R.C."/>
            <person name="Hirst M."/>
            <person name="Jones S.J.M."/>
            <person name="Bohlmann J."/>
            <person name="Breuil C."/>
        </authorList>
    </citation>
    <scope>NUCLEOTIDE SEQUENCE [LARGE SCALE GENOMIC DNA]</scope>
    <source>
        <strain evidence="8">kw1407 / UAMH 11150</strain>
    </source>
</reference>
<protein>
    <submittedName>
        <fullName evidence="7">Integral membrane protein</fullName>
    </submittedName>
</protein>
<dbReference type="OrthoDB" id="4074965at2759"/>
<dbReference type="Proteomes" id="UP000007796">
    <property type="component" value="Unassembled WGS sequence"/>
</dbReference>
<keyword evidence="8" id="KW-1185">Reference proteome</keyword>
<keyword evidence="3 5" id="KW-1133">Transmembrane helix</keyword>
<evidence type="ECO:0000256" key="4">
    <source>
        <dbReference type="ARBA" id="ARBA00023136"/>
    </source>
</evidence>
<dbReference type="InterPro" id="IPR008253">
    <property type="entry name" value="Marvel"/>
</dbReference>
<feature type="transmembrane region" description="Helical" evidence="5">
    <location>
        <begin position="121"/>
        <end position="140"/>
    </location>
</feature>
<dbReference type="EMBL" id="GL629769">
    <property type="protein sequence ID" value="EFX03148.1"/>
    <property type="molecule type" value="Genomic_DNA"/>
</dbReference>
<dbReference type="eggNOG" id="ENOG502SSGF">
    <property type="taxonomic scope" value="Eukaryota"/>
</dbReference>
<evidence type="ECO:0000256" key="3">
    <source>
        <dbReference type="ARBA" id="ARBA00022989"/>
    </source>
</evidence>
<feature type="domain" description="MARVEL" evidence="6">
    <location>
        <begin position="8"/>
        <end position="134"/>
    </location>
</feature>
<dbReference type="InParanoid" id="F0XGR5"/>
<dbReference type="GO" id="GO:0016020">
    <property type="term" value="C:membrane"/>
    <property type="evidence" value="ECO:0007669"/>
    <property type="project" value="UniProtKB-SubCell"/>
</dbReference>
<dbReference type="STRING" id="655863.F0XGR5"/>
<evidence type="ECO:0000256" key="2">
    <source>
        <dbReference type="ARBA" id="ARBA00022692"/>
    </source>
</evidence>
<dbReference type="RefSeq" id="XP_014172630.1">
    <property type="nucleotide sequence ID" value="XM_014317155.1"/>
</dbReference>
<dbReference type="Pfam" id="PF01284">
    <property type="entry name" value="MARVEL"/>
    <property type="match status" value="1"/>
</dbReference>
<evidence type="ECO:0000259" key="6">
    <source>
        <dbReference type="Pfam" id="PF01284"/>
    </source>
</evidence>
<name>F0XGR5_GROCL</name>